<dbReference type="PANTHER" id="PTHR43027">
    <property type="entry name" value="DOXORUBICIN RESISTANCE ABC TRANSPORTER PERMEASE PROTEIN DRRC-RELATED"/>
    <property type="match status" value="1"/>
</dbReference>
<dbReference type="EMBL" id="JAUSUK010000001">
    <property type="protein sequence ID" value="MDQ0325315.1"/>
    <property type="molecule type" value="Genomic_DNA"/>
</dbReference>
<gene>
    <name evidence="7" type="ORF">J2R99_001164</name>
</gene>
<protein>
    <submittedName>
        <fullName evidence="7">ABC-2 type transport system permease protein</fullName>
    </submittedName>
</protein>
<evidence type="ECO:0000256" key="4">
    <source>
        <dbReference type="ARBA" id="ARBA00023136"/>
    </source>
</evidence>
<feature type="transmembrane region" description="Helical" evidence="5">
    <location>
        <begin position="54"/>
        <end position="73"/>
    </location>
</feature>
<dbReference type="InterPro" id="IPR013525">
    <property type="entry name" value="ABC2_TM"/>
</dbReference>
<name>A0ABU0C4B0_9BRAD</name>
<feature type="transmembrane region" description="Helical" evidence="5">
    <location>
        <begin position="105"/>
        <end position="134"/>
    </location>
</feature>
<reference evidence="7 8" key="1">
    <citation type="submission" date="2023-07" db="EMBL/GenBank/DDBJ databases">
        <title>Genomic Encyclopedia of Type Strains, Phase IV (KMG-IV): sequencing the most valuable type-strain genomes for metagenomic binning, comparative biology and taxonomic classification.</title>
        <authorList>
            <person name="Goeker M."/>
        </authorList>
    </citation>
    <scope>NUCLEOTIDE SEQUENCE [LARGE SCALE GENOMIC DNA]</scope>
    <source>
        <strain evidence="7 8">DSM 11549</strain>
    </source>
</reference>
<dbReference type="InterPro" id="IPR052902">
    <property type="entry name" value="ABC-2_transporter"/>
</dbReference>
<accession>A0ABU0C4B0</accession>
<evidence type="ECO:0000256" key="2">
    <source>
        <dbReference type="ARBA" id="ARBA00022692"/>
    </source>
</evidence>
<evidence type="ECO:0000313" key="8">
    <source>
        <dbReference type="Proteomes" id="UP001230253"/>
    </source>
</evidence>
<feature type="transmembrane region" description="Helical" evidence="5">
    <location>
        <begin position="30"/>
        <end position="48"/>
    </location>
</feature>
<organism evidence="7 8">
    <name type="scientific">Rhodopseudomonas julia</name>
    <dbReference type="NCBI Taxonomy" id="200617"/>
    <lineage>
        <taxon>Bacteria</taxon>
        <taxon>Pseudomonadati</taxon>
        <taxon>Pseudomonadota</taxon>
        <taxon>Alphaproteobacteria</taxon>
        <taxon>Hyphomicrobiales</taxon>
        <taxon>Nitrobacteraceae</taxon>
        <taxon>Rhodopseudomonas</taxon>
    </lineage>
</organism>
<sequence length="266" mass="29506">MLSASLNRIFALVLRYWYLLRGSWPRFVDLVYWPTVQMLMWGFLQTYLAEKTSVAALAGGAFIGSVLLWDILFRGQIGFSVSFLEEMWSRNLGNLMMTPLRMYELLAALGVMSIIRLLIGLMPVTVMAIVFFGFNLWGLGLALAAFFANLIMTSWTIGLLACGIVLRNGLGAESFAWSVSFLLLPLACVYYPVTVLPAWLQPISLALPPTHVFEGMRALILENRFDVGEMLWAGGLNLVYLSAASIAFAAFLRSARRSGALLQLGE</sequence>
<evidence type="ECO:0000259" key="6">
    <source>
        <dbReference type="Pfam" id="PF01061"/>
    </source>
</evidence>
<comment type="caution">
    <text evidence="7">The sequence shown here is derived from an EMBL/GenBank/DDBJ whole genome shotgun (WGS) entry which is preliminary data.</text>
</comment>
<feature type="transmembrane region" description="Helical" evidence="5">
    <location>
        <begin position="231"/>
        <end position="252"/>
    </location>
</feature>
<proteinExistence type="predicted"/>
<keyword evidence="8" id="KW-1185">Reference proteome</keyword>
<keyword evidence="4 5" id="KW-0472">Membrane</keyword>
<evidence type="ECO:0000313" key="7">
    <source>
        <dbReference type="EMBL" id="MDQ0325315.1"/>
    </source>
</evidence>
<feature type="domain" description="ABC-2 type transporter transmembrane" evidence="6">
    <location>
        <begin position="29"/>
        <end position="220"/>
    </location>
</feature>
<dbReference type="PANTHER" id="PTHR43027:SF1">
    <property type="entry name" value="DOXORUBICIN RESISTANCE ABC TRANSPORTER PERMEASE PROTEIN DRRC-RELATED"/>
    <property type="match status" value="1"/>
</dbReference>
<evidence type="ECO:0000256" key="5">
    <source>
        <dbReference type="SAM" id="Phobius"/>
    </source>
</evidence>
<evidence type="ECO:0000256" key="1">
    <source>
        <dbReference type="ARBA" id="ARBA00004141"/>
    </source>
</evidence>
<feature type="transmembrane region" description="Helical" evidence="5">
    <location>
        <begin position="140"/>
        <end position="166"/>
    </location>
</feature>
<dbReference type="Pfam" id="PF01061">
    <property type="entry name" value="ABC2_membrane"/>
    <property type="match status" value="1"/>
</dbReference>
<feature type="transmembrane region" description="Helical" evidence="5">
    <location>
        <begin position="175"/>
        <end position="200"/>
    </location>
</feature>
<comment type="subcellular location">
    <subcellularLocation>
        <location evidence="1">Membrane</location>
        <topology evidence="1">Multi-pass membrane protein</topology>
    </subcellularLocation>
</comment>
<dbReference type="RefSeq" id="WP_307153521.1">
    <property type="nucleotide sequence ID" value="NZ_JAUSUK010000001.1"/>
</dbReference>
<evidence type="ECO:0000256" key="3">
    <source>
        <dbReference type="ARBA" id="ARBA00022989"/>
    </source>
</evidence>
<dbReference type="Proteomes" id="UP001230253">
    <property type="component" value="Unassembled WGS sequence"/>
</dbReference>
<keyword evidence="3 5" id="KW-1133">Transmembrane helix</keyword>
<keyword evidence="2 5" id="KW-0812">Transmembrane</keyword>